<name>A0ABY8IZA0_9BACI</name>
<organism evidence="2 3">
    <name type="scientific">Halobacillus naozhouensis</name>
    <dbReference type="NCBI Taxonomy" id="554880"/>
    <lineage>
        <taxon>Bacteria</taxon>
        <taxon>Bacillati</taxon>
        <taxon>Bacillota</taxon>
        <taxon>Bacilli</taxon>
        <taxon>Bacillales</taxon>
        <taxon>Bacillaceae</taxon>
        <taxon>Halobacillus</taxon>
    </lineage>
</organism>
<keyword evidence="1" id="KW-0472">Membrane</keyword>
<feature type="transmembrane region" description="Helical" evidence="1">
    <location>
        <begin position="38"/>
        <end position="56"/>
    </location>
</feature>
<dbReference type="Proteomes" id="UP001221597">
    <property type="component" value="Chromosome"/>
</dbReference>
<protein>
    <recommendedName>
        <fullName evidence="4">DUF2198 family protein</fullName>
    </recommendedName>
</protein>
<sequence>MNSDIVFYSTAFIGHLIAFSLALVIFSTIFLHHKNKGYMILTAIIILNVYTLIIGFEFSTRMGLGFALIDGCIGTVTYLVIRRKRVQVNSKKSERRVKNTRSSRRSL</sequence>
<evidence type="ECO:0008006" key="4">
    <source>
        <dbReference type="Google" id="ProtNLM"/>
    </source>
</evidence>
<accession>A0ABY8IZA0</accession>
<feature type="transmembrane region" description="Helical" evidence="1">
    <location>
        <begin position="62"/>
        <end position="81"/>
    </location>
</feature>
<proteinExistence type="predicted"/>
<evidence type="ECO:0000256" key="1">
    <source>
        <dbReference type="SAM" id="Phobius"/>
    </source>
</evidence>
<reference evidence="2 3" key="1">
    <citation type="submission" date="2023-04" db="EMBL/GenBank/DDBJ databases">
        <title>Genome sequence of Halobacillus naozhouensis KACC 21980.</title>
        <authorList>
            <person name="Kim S."/>
            <person name="Heo J."/>
            <person name="Kwon S.-W."/>
        </authorList>
    </citation>
    <scope>NUCLEOTIDE SEQUENCE [LARGE SCALE GENOMIC DNA]</scope>
    <source>
        <strain evidence="2 3">KCTC 13234</strain>
    </source>
</reference>
<keyword evidence="3" id="KW-1185">Reference proteome</keyword>
<feature type="transmembrane region" description="Helical" evidence="1">
    <location>
        <begin position="6"/>
        <end position="31"/>
    </location>
</feature>
<dbReference type="EMBL" id="CP121671">
    <property type="protein sequence ID" value="WFT75543.1"/>
    <property type="molecule type" value="Genomic_DNA"/>
</dbReference>
<dbReference type="RefSeq" id="WP_283077509.1">
    <property type="nucleotide sequence ID" value="NZ_CP121671.1"/>
</dbReference>
<evidence type="ECO:0000313" key="3">
    <source>
        <dbReference type="Proteomes" id="UP001221597"/>
    </source>
</evidence>
<keyword evidence="1" id="KW-1133">Transmembrane helix</keyword>
<keyword evidence="1" id="KW-0812">Transmembrane</keyword>
<gene>
    <name evidence="2" type="ORF">P9989_03880</name>
</gene>
<evidence type="ECO:0000313" key="2">
    <source>
        <dbReference type="EMBL" id="WFT75543.1"/>
    </source>
</evidence>